<dbReference type="Pfam" id="PF04020">
    <property type="entry name" value="Phage_holin_4_2"/>
    <property type="match status" value="1"/>
</dbReference>
<protein>
    <recommendedName>
        <fullName evidence="4">Phage holin family protein</fullName>
    </recommendedName>
</protein>
<dbReference type="HOGENOM" id="CLU_120441_2_4_9"/>
<dbReference type="PANTHER" id="PTHR37309">
    <property type="entry name" value="SLR0284 PROTEIN"/>
    <property type="match status" value="1"/>
</dbReference>
<evidence type="ECO:0000313" key="3">
    <source>
        <dbReference type="Proteomes" id="UP000009226"/>
    </source>
</evidence>
<organism evidence="2 3">
    <name type="scientific">Desulfotomaculum nigrificans (strain DSM 14880 / VKM B-2319 / CO-1-SRB)</name>
    <name type="common">Desulfotomaculum carboxydivorans</name>
    <dbReference type="NCBI Taxonomy" id="868595"/>
    <lineage>
        <taxon>Bacteria</taxon>
        <taxon>Bacillati</taxon>
        <taxon>Bacillota</taxon>
        <taxon>Clostridia</taxon>
        <taxon>Eubacteriales</taxon>
        <taxon>Desulfotomaculaceae</taxon>
        <taxon>Desulfotomaculum</taxon>
    </lineage>
</organism>
<dbReference type="KEGG" id="dca:Desca_2444"/>
<accession>F6B495</accession>
<dbReference type="eggNOG" id="COG1950">
    <property type="taxonomic scope" value="Bacteria"/>
</dbReference>
<name>F6B495_DESCC</name>
<reference evidence="2" key="1">
    <citation type="submission" date="2011-05" db="EMBL/GenBank/DDBJ databases">
        <title>Complete sequence of Desulfotomaculum carboxydivorans CO-1-SRB.</title>
        <authorList>
            <consortium name="US DOE Joint Genome Institute"/>
            <person name="Lucas S."/>
            <person name="Han J."/>
            <person name="Lapidus A."/>
            <person name="Cheng J.-F."/>
            <person name="Goodwin L."/>
            <person name="Pitluck S."/>
            <person name="Peters L."/>
            <person name="Mikhailova N."/>
            <person name="Lu M."/>
            <person name="Han C."/>
            <person name="Tapia R."/>
            <person name="Land M."/>
            <person name="Hauser L."/>
            <person name="Kyrpides N."/>
            <person name="Ivanova N."/>
            <person name="Pagani I."/>
            <person name="Stams A."/>
            <person name="Plugge C."/>
            <person name="Muyzer G."/>
            <person name="Kuever J."/>
            <person name="Parshina S."/>
            <person name="Ivanova A."/>
            <person name="Nazina T."/>
            <person name="Woyke T."/>
        </authorList>
    </citation>
    <scope>NUCLEOTIDE SEQUENCE [LARGE SCALE GENOMIC DNA]</scope>
    <source>
        <strain evidence="2">CO-1-SRB</strain>
    </source>
</reference>
<dbReference type="Proteomes" id="UP000009226">
    <property type="component" value="Chromosome"/>
</dbReference>
<dbReference type="STRING" id="868595.Desca_2444"/>
<keyword evidence="3" id="KW-1185">Reference proteome</keyword>
<keyword evidence="1" id="KW-1133">Transmembrane helix</keyword>
<sequence length="111" mass="12068">MNWLLRLLLNSLALVIAGYLISGIHINGLLPAIIAVLLLGFVNTFIKPVLVFFTFPITLFTLGFFILIINAITFGLVAWLVPGFVVDSFGAAFMGAIITSVVGWLLNVIFN</sequence>
<dbReference type="PANTHER" id="PTHR37309:SF1">
    <property type="entry name" value="SLR0284 PROTEIN"/>
    <property type="match status" value="1"/>
</dbReference>
<dbReference type="EMBL" id="CP002736">
    <property type="protein sequence ID" value="AEF95272.1"/>
    <property type="molecule type" value="Genomic_DNA"/>
</dbReference>
<keyword evidence="1" id="KW-0472">Membrane</keyword>
<gene>
    <name evidence="2" type="ordered locus">Desca_2444</name>
</gene>
<dbReference type="RefSeq" id="WP_013810742.1">
    <property type="nucleotide sequence ID" value="NC_015565.1"/>
</dbReference>
<dbReference type="AlphaFoldDB" id="F6B495"/>
<evidence type="ECO:0008006" key="4">
    <source>
        <dbReference type="Google" id="ProtNLM"/>
    </source>
</evidence>
<feature type="transmembrane region" description="Helical" evidence="1">
    <location>
        <begin position="62"/>
        <end position="82"/>
    </location>
</feature>
<evidence type="ECO:0000256" key="1">
    <source>
        <dbReference type="SAM" id="Phobius"/>
    </source>
</evidence>
<feature type="transmembrane region" description="Helical" evidence="1">
    <location>
        <begin position="7"/>
        <end position="26"/>
    </location>
</feature>
<feature type="transmembrane region" description="Helical" evidence="1">
    <location>
        <begin position="32"/>
        <end position="55"/>
    </location>
</feature>
<proteinExistence type="predicted"/>
<evidence type="ECO:0000313" key="2">
    <source>
        <dbReference type="EMBL" id="AEF95272.1"/>
    </source>
</evidence>
<keyword evidence="1" id="KW-0812">Transmembrane</keyword>
<dbReference type="InterPro" id="IPR007165">
    <property type="entry name" value="Phage_holin_4_2"/>
</dbReference>
<feature type="transmembrane region" description="Helical" evidence="1">
    <location>
        <begin position="88"/>
        <end position="110"/>
    </location>
</feature>